<evidence type="ECO:0000313" key="3">
    <source>
        <dbReference type="Proteomes" id="UP001233999"/>
    </source>
</evidence>
<feature type="domain" description="Dynein heavy chain linker" evidence="1">
    <location>
        <begin position="792"/>
        <end position="892"/>
    </location>
</feature>
<reference evidence="2" key="1">
    <citation type="journal article" date="2023" name="IScience">
        <title>Live-bearing cockroach genome reveals convergent evolutionary mechanisms linked to viviparity in insects and beyond.</title>
        <authorList>
            <person name="Fouks B."/>
            <person name="Harrison M.C."/>
            <person name="Mikhailova A.A."/>
            <person name="Marchal E."/>
            <person name="English S."/>
            <person name="Carruthers M."/>
            <person name="Jennings E.C."/>
            <person name="Chiamaka E.L."/>
            <person name="Frigard R.A."/>
            <person name="Pippel M."/>
            <person name="Attardo G.M."/>
            <person name="Benoit J.B."/>
            <person name="Bornberg-Bauer E."/>
            <person name="Tobe S.S."/>
        </authorList>
    </citation>
    <scope>NUCLEOTIDE SEQUENCE</scope>
    <source>
        <strain evidence="2">Stay&amp;Tobe</strain>
    </source>
</reference>
<reference evidence="2" key="2">
    <citation type="submission" date="2023-05" db="EMBL/GenBank/DDBJ databases">
        <authorList>
            <person name="Fouks B."/>
        </authorList>
    </citation>
    <scope>NUCLEOTIDE SEQUENCE</scope>
    <source>
        <strain evidence="2">Stay&amp;Tobe</strain>
        <tissue evidence="2">Testes</tissue>
    </source>
</reference>
<protein>
    <recommendedName>
        <fullName evidence="1">Dynein heavy chain linker domain-containing protein</fullName>
    </recommendedName>
</protein>
<comment type="caution">
    <text evidence="2">The sequence shown here is derived from an EMBL/GenBank/DDBJ whole genome shotgun (WGS) entry which is preliminary data.</text>
</comment>
<dbReference type="GO" id="GO:0030286">
    <property type="term" value="C:dynein complex"/>
    <property type="evidence" value="ECO:0007669"/>
    <property type="project" value="InterPro"/>
</dbReference>
<dbReference type="PANTHER" id="PTHR22878">
    <property type="entry name" value="DYNEIN HEAVY CHAIN 6, AXONEMAL-LIKE-RELATED"/>
    <property type="match status" value="1"/>
</dbReference>
<dbReference type="InterPro" id="IPR026983">
    <property type="entry name" value="DHC"/>
</dbReference>
<dbReference type="GO" id="GO:0007018">
    <property type="term" value="P:microtubule-based movement"/>
    <property type="evidence" value="ECO:0007669"/>
    <property type="project" value="InterPro"/>
</dbReference>
<gene>
    <name evidence="2" type="ORF">L9F63_006622</name>
</gene>
<name>A0AAD7ZBA1_DIPPU</name>
<sequence length="892" mass="105730">MSELPPLPIVDDDGEPSHLVQELKKKHEFPPLMMEKSWTKAVPYRDSSEYLKPSESIGSCYTPSARKLKIQDLPPRRRKLPKQNFMLDENGKLKYPPKIRKVESFEKEKEYSTPGIVKLQDLLSGKYHEQKLKKQEKKALKQAHMAKQRRLKEEEEYKKEKQMLAQMEAEQPIHPDDQLKMLKDAVEYEQQLEVRKEDIYRIEYYLTKGIRDDMIEPFPEYLLIEAKKRVGDKYMSKKEYSPLIAAMENEILSDYYISIRKAIFKYIMEDPAQRKRLNILTLPVDYPAIIIRAPVPWHCNYVIASQLLQHKLFICNPVLLCIRDLWELEYSNMVIVPVERLMDEYPPPIESEKLEIAVENYCTESLNILKKRWLPQCAEIFLGFKEYWKHLVPKTSGESLKLVKLFFECACTLMSMQIRRLVMKSLSHFLKLIALYKGGNDFGDVFEDCTLNNRPLACFDKIIEVNNKLPRVDLLFPEFAEEELFLHAVHLEEVEVQEIIDESLKSYNTNLVGPYTYLKSYEPYFHILRGEARENMLKFMATDPFPLLKDFTRRIDKYNDLKNEICFLRRVIPLNFISLDCNELNDTLWNLVDELRNHLVDYHVNNNRTHNREICDTFDKMSNRASELPETTAELVELQNYINECRDVTMYQLREKIRTTAENVIFLMQHAILPPEDIQLNSRTFIWPKDMEAVLELSQTRLTHRREMVEGVLKSKRYDFDAKIYLLKNVYDKELEIFKKKDPPILTKEEMEENVQIIEHITALLTEDKAEAEAINEEEQLLDFDPSSFLVLQNMLNVAEPLDRLWHIVYNFHMNHDKWYYGPFLLLDADEVKEEVDNMWRTLYKLAKTLYDIPGAKRIAEMVRAKVEKFRQYVPVLQVVCNKGLQDRHWTQ</sequence>
<keyword evidence="3" id="KW-1185">Reference proteome</keyword>
<dbReference type="PANTHER" id="PTHR22878:SF71">
    <property type="entry name" value="DYNEIN, AXONEMAL, HEAVY CHAIN 3"/>
    <property type="match status" value="1"/>
</dbReference>
<feature type="non-terminal residue" evidence="2">
    <location>
        <position position="1"/>
    </location>
</feature>
<dbReference type="EMBL" id="JASPKZ010009390">
    <property type="protein sequence ID" value="KAJ9576848.1"/>
    <property type="molecule type" value="Genomic_DNA"/>
</dbReference>
<evidence type="ECO:0000259" key="1">
    <source>
        <dbReference type="Pfam" id="PF08393"/>
    </source>
</evidence>
<proteinExistence type="predicted"/>
<accession>A0AAD7ZBA1</accession>
<dbReference type="GO" id="GO:0051959">
    <property type="term" value="F:dynein light intermediate chain binding"/>
    <property type="evidence" value="ECO:0007669"/>
    <property type="project" value="InterPro"/>
</dbReference>
<organism evidence="2 3">
    <name type="scientific">Diploptera punctata</name>
    <name type="common">Pacific beetle cockroach</name>
    <dbReference type="NCBI Taxonomy" id="6984"/>
    <lineage>
        <taxon>Eukaryota</taxon>
        <taxon>Metazoa</taxon>
        <taxon>Ecdysozoa</taxon>
        <taxon>Arthropoda</taxon>
        <taxon>Hexapoda</taxon>
        <taxon>Insecta</taxon>
        <taxon>Pterygota</taxon>
        <taxon>Neoptera</taxon>
        <taxon>Polyneoptera</taxon>
        <taxon>Dictyoptera</taxon>
        <taxon>Blattodea</taxon>
        <taxon>Blaberoidea</taxon>
        <taxon>Blaberidae</taxon>
        <taxon>Diplopterinae</taxon>
        <taxon>Diploptera</taxon>
    </lineage>
</organism>
<evidence type="ECO:0000313" key="2">
    <source>
        <dbReference type="EMBL" id="KAJ9576848.1"/>
    </source>
</evidence>
<dbReference type="Pfam" id="PF08393">
    <property type="entry name" value="DHC_N2"/>
    <property type="match status" value="1"/>
</dbReference>
<dbReference type="AlphaFoldDB" id="A0AAD7ZBA1"/>
<dbReference type="GO" id="GO:0045505">
    <property type="term" value="F:dynein intermediate chain binding"/>
    <property type="evidence" value="ECO:0007669"/>
    <property type="project" value="InterPro"/>
</dbReference>
<dbReference type="InterPro" id="IPR013602">
    <property type="entry name" value="Dynein_heavy_linker"/>
</dbReference>
<dbReference type="Proteomes" id="UP001233999">
    <property type="component" value="Unassembled WGS sequence"/>
</dbReference>